<protein>
    <submittedName>
        <fullName evidence="18">Glutamate synthase</fullName>
        <ecNumber evidence="18">1.4.7.1</ecNumber>
    </submittedName>
</protein>
<name>A0A173Y912_9CLOT</name>
<keyword evidence="10" id="KW-0315">Glutamine amidotransferase</keyword>
<evidence type="ECO:0000256" key="11">
    <source>
        <dbReference type="ARBA" id="ARBA00023002"/>
    </source>
</evidence>
<dbReference type="OrthoDB" id="9758182at2"/>
<dbReference type="PANTHER" id="PTHR11938:SF133">
    <property type="entry name" value="GLUTAMATE SYNTHASE (NADH)"/>
    <property type="match status" value="1"/>
</dbReference>
<dbReference type="InterPro" id="IPR002932">
    <property type="entry name" value="Glu_synthdom"/>
</dbReference>
<dbReference type="InterPro" id="IPR050711">
    <property type="entry name" value="ET-N_metabolism_enzyme"/>
</dbReference>
<proteinExistence type="inferred from homology"/>
<dbReference type="EMBL" id="CYZV01000002">
    <property type="protein sequence ID" value="CUN60671.1"/>
    <property type="molecule type" value="Genomic_DNA"/>
</dbReference>
<dbReference type="GO" id="GO:0051538">
    <property type="term" value="F:3 iron, 4 sulfur cluster binding"/>
    <property type="evidence" value="ECO:0007669"/>
    <property type="project" value="UniProtKB-KW"/>
</dbReference>
<dbReference type="Pfam" id="PF00310">
    <property type="entry name" value="GATase_2"/>
    <property type="match status" value="1"/>
</dbReference>
<evidence type="ECO:0000256" key="8">
    <source>
        <dbReference type="ARBA" id="ARBA00022723"/>
    </source>
</evidence>
<dbReference type="CDD" id="cd02808">
    <property type="entry name" value="GltS_FMN"/>
    <property type="match status" value="1"/>
</dbReference>
<evidence type="ECO:0000256" key="13">
    <source>
        <dbReference type="ARBA" id="ARBA00023014"/>
    </source>
</evidence>
<dbReference type="Proteomes" id="UP000095558">
    <property type="component" value="Unassembled WGS sequence"/>
</dbReference>
<dbReference type="PROSITE" id="PS51278">
    <property type="entry name" value="GATASE_TYPE_2"/>
    <property type="match status" value="1"/>
</dbReference>
<dbReference type="InterPro" id="IPR036485">
    <property type="entry name" value="Glu_synth_asu_C_sf"/>
</dbReference>
<sequence>MKENWGLYNSNFEHDACGIGAVVNIKGKKSNKVINDALDILENLKHRGGTGADENTGDGAGILIQIPHNFFKRVCNEANVKLPDSGKYAVGVLFLPTEESKRKLALNIINEVLNKRGYSLLLLREVPVDYSGLGKAALEAMPKIMQIIINKPEGINSSRDFERELYILRRDIEKSFNNEEKLNDCSTYIASLSSKTIVYKGMLLSTQVREFYHDLLDKEVESAIALVHSRYSTNTFPSWERAHPNRMMVHNGEINTLRGNVNKIYSREDSIKSEVFGERLQEVLPIINKEGSDSATFDNVLEFLYMGGRDLARAILMLIPEPWEKSKNIDPDKKAFYKYNSTIMEPWDGPASIVFTDGDKVGAVLDRNGLRPSRYYITDDGYLFLASETGAVAIDEERVIRKERLEPGKILLVDTVKGELIEDSEVKKKYSLEHPYQEWLDERLTPLRDIKIENYEEKFMNKDERKTYQKVFGYGYEDLKTNIFEMAQNKHEPMAAMGIDTPLAVLSLKDQPLFNYFKQLFAQVTNPPIDAIREEIVTSTNVYLGSKGNILDDCPESCRQIEIVNPIINNKDLEKIKSLNGNGYKISTLDITFDITKENSLEISLKYLCREALQLIKEGTNVIILSDRFVDKDNAPIPSLLAVAAMNNYLIKKGVRSLADIIVETGEAREVHHFATLLGYGATAVNPYLVYQTIHELVEDGMITIPYEEATNNYDNAVVKGITKILSKMGISAIRSYQGAQIFEALGIDKTVIDKYFTNTTSRIGGLTLKDIEKEALGKHEDAYNKRLKQLNFDLDNFGRDKLRSDGEKHLYNPISIYLLQQATKSGDYNKFKEYSSLIMKEEEGLTLRGLLDFEFEENPIPLEEVEPVSEIVKRFKTGAMSYGSISKEAHEALAIAMNRLGGKSNTGEGGEDRERWIPLANGDTKRSKIKQIASGRFGITSEYLVNADELQIKMAQGAKPGEGGQLPASKVYPWIAKTRHSTTAVGLISPPPHHDIYSIEDLAQLIYDLKNSNIYADVSVKLVAEAGVGTVAAGVAKAGADVILVSGYDGGTGASPKTSIQHAGLPWELGLAEAHQTLVMNNLRDRVRVETDGKLMTGRDVAIAALLGAEEFGFATAPLVALGCVMMRVCNLDTCPVGIATQNEELRKRFTGKPEYVVNFMEFIAQELREYMAKLGFRSIDEMIGRVDKLKKKEHLNNWKAERVDLSLILDKSQINSENGVIFNEDKKFDHKLNEVKDSTVLLELAKPALDNKEKVKINIDIVNTDRTFGTILGSEITRRYKTEGLPEDTIWVKCAGAAGQSFGAFIPSGLTLEVEGDGNDYVGKGLSGGKVIVYQPKNSKLVAADNIIVGNVALYGATSGKAFFSGIVGERFCVRNSGATAVVEGCGAHGCEYMTGGKAVILGKTGVNFAAGMSGGIAYVLDEDGDFNSKVNKEMVLIENPDDKDVKFLKDIINKHYELTNSVKAKTILDNFDLYITKIKKVIPVDYKEVLELVRINEEKGCTRDEALVNAFYEKTGRVM</sequence>
<evidence type="ECO:0000256" key="15">
    <source>
        <dbReference type="ARBA" id="ARBA00023291"/>
    </source>
</evidence>
<evidence type="ECO:0000256" key="4">
    <source>
        <dbReference type="ARBA" id="ARBA00009716"/>
    </source>
</evidence>
<dbReference type="GO" id="GO:0046872">
    <property type="term" value="F:metal ion binding"/>
    <property type="evidence" value="ECO:0007669"/>
    <property type="project" value="UniProtKB-KW"/>
</dbReference>
<evidence type="ECO:0000256" key="7">
    <source>
        <dbReference type="ARBA" id="ARBA00022643"/>
    </source>
</evidence>
<keyword evidence="14" id="KW-0314">Glutamate biosynthesis</keyword>
<dbReference type="InterPro" id="IPR013785">
    <property type="entry name" value="Aldolase_TIM"/>
</dbReference>
<keyword evidence="15" id="KW-0003">3Fe-4S</keyword>
<reference evidence="18 19" key="1">
    <citation type="submission" date="2015-09" db="EMBL/GenBank/DDBJ databases">
        <authorList>
            <consortium name="Pathogen Informatics"/>
        </authorList>
    </citation>
    <scope>NUCLEOTIDE SEQUENCE [LARGE SCALE GENOMIC DNA]</scope>
    <source>
        <strain evidence="18 19">2789STDY5834855</strain>
    </source>
</reference>
<dbReference type="Gene3D" id="3.20.20.70">
    <property type="entry name" value="Aldolase class I"/>
    <property type="match status" value="2"/>
</dbReference>
<dbReference type="SUPFAM" id="SSF51395">
    <property type="entry name" value="FMN-linked oxidoreductases"/>
    <property type="match status" value="1"/>
</dbReference>
<organism evidence="18 19">
    <name type="scientific">Clostridium disporicum</name>
    <dbReference type="NCBI Taxonomy" id="84024"/>
    <lineage>
        <taxon>Bacteria</taxon>
        <taxon>Bacillati</taxon>
        <taxon>Bacillota</taxon>
        <taxon>Clostridia</taxon>
        <taxon>Eubacteriales</taxon>
        <taxon>Clostridiaceae</taxon>
        <taxon>Clostridium</taxon>
    </lineage>
</organism>
<evidence type="ECO:0000256" key="5">
    <source>
        <dbReference type="ARBA" id="ARBA00022605"/>
    </source>
</evidence>
<dbReference type="Gene3D" id="2.160.20.60">
    <property type="entry name" value="Glutamate synthase, alpha subunit, C-terminal domain"/>
    <property type="match status" value="1"/>
</dbReference>
<dbReference type="InterPro" id="IPR006982">
    <property type="entry name" value="Glu_synth_centr_N"/>
</dbReference>
<dbReference type="EC" id="1.4.7.1" evidence="18"/>
<evidence type="ECO:0000313" key="18">
    <source>
        <dbReference type="EMBL" id="CUN60671.1"/>
    </source>
</evidence>
<evidence type="ECO:0000256" key="14">
    <source>
        <dbReference type="ARBA" id="ARBA00023164"/>
    </source>
</evidence>
<dbReference type="NCBIfam" id="NF008730">
    <property type="entry name" value="PRK11750.1"/>
    <property type="match status" value="1"/>
</dbReference>
<dbReference type="SUPFAM" id="SSF56235">
    <property type="entry name" value="N-terminal nucleophile aminohydrolases (Ntn hydrolases)"/>
    <property type="match status" value="1"/>
</dbReference>
<evidence type="ECO:0000313" key="19">
    <source>
        <dbReference type="Proteomes" id="UP000095558"/>
    </source>
</evidence>
<evidence type="ECO:0000256" key="16">
    <source>
        <dbReference type="ARBA" id="ARBA00029440"/>
    </source>
</evidence>
<evidence type="ECO:0000259" key="17">
    <source>
        <dbReference type="PROSITE" id="PS51278"/>
    </source>
</evidence>
<keyword evidence="9" id="KW-0274">FAD</keyword>
<dbReference type="Pfam" id="PF04898">
    <property type="entry name" value="Glu_syn_central"/>
    <property type="match status" value="1"/>
</dbReference>
<evidence type="ECO:0000256" key="10">
    <source>
        <dbReference type="ARBA" id="ARBA00022962"/>
    </source>
</evidence>
<dbReference type="FunFam" id="3.20.20.70:FF:000061">
    <property type="entry name" value="Glutamate synthase large subunit"/>
    <property type="match status" value="1"/>
</dbReference>
<evidence type="ECO:0000256" key="6">
    <source>
        <dbReference type="ARBA" id="ARBA00022630"/>
    </source>
</evidence>
<keyword evidence="7" id="KW-0288">FMN</keyword>
<gene>
    <name evidence="18" type="primary">gltB</name>
    <name evidence="18" type="ORF">ERS852470_00313</name>
</gene>
<dbReference type="Pfam" id="PF01645">
    <property type="entry name" value="Glu_synthase"/>
    <property type="match status" value="1"/>
</dbReference>
<dbReference type="InterPro" id="IPR017932">
    <property type="entry name" value="GATase_2_dom"/>
</dbReference>
<accession>A0A173Y912</accession>
<dbReference type="InterPro" id="IPR002489">
    <property type="entry name" value="Glu_synth_asu_C"/>
</dbReference>
<dbReference type="RefSeq" id="WP_055275089.1">
    <property type="nucleotide sequence ID" value="NZ_CYZV01000002.1"/>
</dbReference>
<dbReference type="CDD" id="cd00713">
    <property type="entry name" value="GltS"/>
    <property type="match status" value="1"/>
</dbReference>
<comment type="pathway">
    <text evidence="16">Amino-acid biosynthesis.</text>
</comment>
<dbReference type="FunFam" id="3.20.20.70:FF:000031">
    <property type="entry name" value="Glutamate synthase 1 [NADH]"/>
    <property type="match status" value="1"/>
</dbReference>
<dbReference type="CDD" id="cd00982">
    <property type="entry name" value="gltB_C"/>
    <property type="match status" value="1"/>
</dbReference>
<dbReference type="FunFam" id="3.60.20.10:FF:000001">
    <property type="entry name" value="Glutamate synthase, large subunit"/>
    <property type="match status" value="1"/>
</dbReference>
<comment type="cofactor">
    <cofactor evidence="2">
        <name>[3Fe-4S] cluster</name>
        <dbReference type="ChEBI" id="CHEBI:21137"/>
    </cofactor>
</comment>
<dbReference type="PANTHER" id="PTHR11938">
    <property type="entry name" value="FAD NADPH DEHYDROGENASE/OXIDOREDUCTASE"/>
    <property type="match status" value="1"/>
</dbReference>
<dbReference type="InterPro" id="IPR029055">
    <property type="entry name" value="Ntn_hydrolases_N"/>
</dbReference>
<keyword evidence="8" id="KW-0479">Metal-binding</keyword>
<comment type="similarity">
    <text evidence="4">Belongs to the glutamate synthase family.</text>
</comment>
<keyword evidence="12" id="KW-0408">Iron</keyword>
<dbReference type="Gene3D" id="3.60.20.10">
    <property type="entry name" value="Glutamine Phosphoribosylpyrophosphate, subunit 1, domain 1"/>
    <property type="match status" value="1"/>
</dbReference>
<evidence type="ECO:0000256" key="1">
    <source>
        <dbReference type="ARBA" id="ARBA00001917"/>
    </source>
</evidence>
<evidence type="ECO:0000256" key="3">
    <source>
        <dbReference type="ARBA" id="ARBA00001974"/>
    </source>
</evidence>
<comment type="cofactor">
    <cofactor evidence="1">
        <name>FMN</name>
        <dbReference type="ChEBI" id="CHEBI:58210"/>
    </cofactor>
</comment>
<evidence type="ECO:0000256" key="9">
    <source>
        <dbReference type="ARBA" id="ARBA00022827"/>
    </source>
</evidence>
<dbReference type="GO" id="GO:0016041">
    <property type="term" value="F:glutamate synthase (ferredoxin) activity"/>
    <property type="evidence" value="ECO:0007669"/>
    <property type="project" value="UniProtKB-EC"/>
</dbReference>
<comment type="cofactor">
    <cofactor evidence="3">
        <name>FAD</name>
        <dbReference type="ChEBI" id="CHEBI:57692"/>
    </cofactor>
</comment>
<dbReference type="Pfam" id="PF01493">
    <property type="entry name" value="GXGXG"/>
    <property type="match status" value="1"/>
</dbReference>
<dbReference type="FunFam" id="2.160.20.60:FF:000001">
    <property type="entry name" value="Glutamate synthase, large subunit"/>
    <property type="match status" value="1"/>
</dbReference>
<keyword evidence="6" id="KW-0285">Flavoprotein</keyword>
<keyword evidence="13" id="KW-0411">Iron-sulfur</keyword>
<dbReference type="GO" id="GO:0019676">
    <property type="term" value="P:ammonia assimilation cycle"/>
    <property type="evidence" value="ECO:0007669"/>
    <property type="project" value="TreeGrafter"/>
</dbReference>
<dbReference type="SUPFAM" id="SSF69336">
    <property type="entry name" value="Alpha subunit of glutamate synthase, C-terminal domain"/>
    <property type="match status" value="1"/>
</dbReference>
<evidence type="ECO:0000256" key="12">
    <source>
        <dbReference type="ARBA" id="ARBA00023004"/>
    </source>
</evidence>
<evidence type="ECO:0000256" key="2">
    <source>
        <dbReference type="ARBA" id="ARBA00001927"/>
    </source>
</evidence>
<keyword evidence="11 18" id="KW-0560">Oxidoreductase</keyword>
<dbReference type="GO" id="GO:0006537">
    <property type="term" value="P:glutamate biosynthetic process"/>
    <property type="evidence" value="ECO:0007669"/>
    <property type="project" value="UniProtKB-KW"/>
</dbReference>
<keyword evidence="5" id="KW-0028">Amino-acid biosynthesis</keyword>
<feature type="domain" description="Glutamine amidotransferase type-2" evidence="17">
    <location>
        <begin position="17"/>
        <end position="416"/>
    </location>
</feature>